<dbReference type="Pfam" id="PF00023">
    <property type="entry name" value="Ank"/>
    <property type="match status" value="1"/>
</dbReference>
<dbReference type="Proteomes" id="UP000326924">
    <property type="component" value="Unassembled WGS sequence"/>
</dbReference>
<comment type="caution">
    <text evidence="3">The sequence shown here is derived from an EMBL/GenBank/DDBJ whole genome shotgun (WGS) entry which is preliminary data.</text>
</comment>
<dbReference type="InterPro" id="IPR036770">
    <property type="entry name" value="Ankyrin_rpt-contain_sf"/>
</dbReference>
<accession>A0A5J5ETB5</accession>
<dbReference type="SUPFAM" id="SSF48403">
    <property type="entry name" value="Ankyrin repeat"/>
    <property type="match status" value="1"/>
</dbReference>
<evidence type="ECO:0000256" key="1">
    <source>
        <dbReference type="PROSITE-ProRule" id="PRU00023"/>
    </source>
</evidence>
<feature type="repeat" description="ANK" evidence="1">
    <location>
        <begin position="30"/>
        <end position="62"/>
    </location>
</feature>
<dbReference type="PROSITE" id="PS50088">
    <property type="entry name" value="ANK_REPEAT"/>
    <property type="match status" value="1"/>
</dbReference>
<keyword evidence="1" id="KW-0040">ANK repeat</keyword>
<dbReference type="InParanoid" id="A0A5J5ETB5"/>
<evidence type="ECO:0000313" key="3">
    <source>
        <dbReference type="EMBL" id="KAA8902656.1"/>
    </source>
</evidence>
<dbReference type="InterPro" id="IPR002110">
    <property type="entry name" value="Ankyrin_rpt"/>
</dbReference>
<dbReference type="EMBL" id="VXIS01000129">
    <property type="protein sequence ID" value="KAA8902656.1"/>
    <property type="molecule type" value="Genomic_DNA"/>
</dbReference>
<dbReference type="Gene3D" id="1.25.40.20">
    <property type="entry name" value="Ankyrin repeat-containing domain"/>
    <property type="match status" value="1"/>
</dbReference>
<evidence type="ECO:0000256" key="2">
    <source>
        <dbReference type="SAM" id="MobiDB-lite"/>
    </source>
</evidence>
<feature type="region of interest" description="Disordered" evidence="2">
    <location>
        <begin position="84"/>
        <end position="105"/>
    </location>
</feature>
<proteinExistence type="predicted"/>
<protein>
    <submittedName>
        <fullName evidence="3">Uncharacterized protein</fullName>
    </submittedName>
</protein>
<dbReference type="OrthoDB" id="341259at2759"/>
<evidence type="ECO:0000313" key="4">
    <source>
        <dbReference type="Proteomes" id="UP000326924"/>
    </source>
</evidence>
<feature type="compositionally biased region" description="Gly residues" evidence="2">
    <location>
        <begin position="96"/>
        <end position="105"/>
    </location>
</feature>
<sequence length="105" mass="11046">MLTPTVGPTAPCSAVPTVKRVIENDSDASEGPTPLHCAAMKRYDVSALLLIRNGVEVAAMKRYDVSALLLIRNGVEVAAAQRDQATPLHLEAHGDVGAGKGKSKR</sequence>
<keyword evidence="4" id="KW-1185">Reference proteome</keyword>
<organism evidence="3 4">
    <name type="scientific">Sphaerosporella brunnea</name>
    <dbReference type="NCBI Taxonomy" id="1250544"/>
    <lineage>
        <taxon>Eukaryota</taxon>
        <taxon>Fungi</taxon>
        <taxon>Dikarya</taxon>
        <taxon>Ascomycota</taxon>
        <taxon>Pezizomycotina</taxon>
        <taxon>Pezizomycetes</taxon>
        <taxon>Pezizales</taxon>
        <taxon>Pyronemataceae</taxon>
        <taxon>Sphaerosporella</taxon>
    </lineage>
</organism>
<name>A0A5J5ETB5_9PEZI</name>
<dbReference type="AlphaFoldDB" id="A0A5J5ETB5"/>
<gene>
    <name evidence="3" type="ORF">FN846DRAFT_908468</name>
</gene>
<reference evidence="3 4" key="1">
    <citation type="submission" date="2019-09" db="EMBL/GenBank/DDBJ databases">
        <title>Draft genome of the ectomycorrhizal ascomycete Sphaerosporella brunnea.</title>
        <authorList>
            <consortium name="DOE Joint Genome Institute"/>
            <person name="Benucci G.M."/>
            <person name="Marozzi G."/>
            <person name="Antonielli L."/>
            <person name="Sanchez S."/>
            <person name="Marco P."/>
            <person name="Wang X."/>
            <person name="Falini L.B."/>
            <person name="Barry K."/>
            <person name="Haridas S."/>
            <person name="Lipzen A."/>
            <person name="Labutti K."/>
            <person name="Grigoriev I.V."/>
            <person name="Murat C."/>
            <person name="Martin F."/>
            <person name="Albertini E."/>
            <person name="Donnini D."/>
            <person name="Bonito G."/>
        </authorList>
    </citation>
    <scope>NUCLEOTIDE SEQUENCE [LARGE SCALE GENOMIC DNA]</scope>
    <source>
        <strain evidence="3 4">Sb_GMNB300</strain>
    </source>
</reference>